<keyword evidence="3" id="KW-1185">Reference proteome</keyword>
<protein>
    <submittedName>
        <fullName evidence="2">Crotonase core</fullName>
    </submittedName>
</protein>
<proteinExistence type="predicted"/>
<accession>A0A8H4NCL6</accession>
<dbReference type="AlphaFoldDB" id="A0A8H4NCL6"/>
<keyword evidence="1" id="KW-0732">Signal</keyword>
<dbReference type="OrthoDB" id="3933724at2759"/>
<gene>
    <name evidence="2" type="ORF">GTA08_BOTSDO01661</name>
</gene>
<organism evidence="2 3">
    <name type="scientific">Botryosphaeria dothidea</name>
    <dbReference type="NCBI Taxonomy" id="55169"/>
    <lineage>
        <taxon>Eukaryota</taxon>
        <taxon>Fungi</taxon>
        <taxon>Dikarya</taxon>
        <taxon>Ascomycota</taxon>
        <taxon>Pezizomycotina</taxon>
        <taxon>Dothideomycetes</taxon>
        <taxon>Dothideomycetes incertae sedis</taxon>
        <taxon>Botryosphaeriales</taxon>
        <taxon>Botryosphaeriaceae</taxon>
        <taxon>Botryosphaeria</taxon>
    </lineage>
</organism>
<feature type="chain" id="PRO_5034470186" evidence="1">
    <location>
        <begin position="19"/>
        <end position="149"/>
    </location>
</feature>
<evidence type="ECO:0000256" key="1">
    <source>
        <dbReference type="SAM" id="SignalP"/>
    </source>
</evidence>
<feature type="signal peptide" evidence="1">
    <location>
        <begin position="1"/>
        <end position="18"/>
    </location>
</feature>
<dbReference type="Proteomes" id="UP000572817">
    <property type="component" value="Unassembled WGS sequence"/>
</dbReference>
<dbReference type="EMBL" id="WWBZ02000001">
    <property type="protein sequence ID" value="KAF4314096.1"/>
    <property type="molecule type" value="Genomic_DNA"/>
</dbReference>
<sequence>MQFSSALVLLASAAGALAAPSGPVATTPTPVLRVTNLGWNVQDNNLSASFDITNSVQDASVHCQGSSTNFNEKFTCEANKDIQFQFVSGGNDFPFQWFEVFQTFAPGVLANDGNTYLADGVNSLPDAKCTQGCSVQSLVMQGRTTVVTK</sequence>
<comment type="caution">
    <text evidence="2">The sequence shown here is derived from an EMBL/GenBank/DDBJ whole genome shotgun (WGS) entry which is preliminary data.</text>
</comment>
<evidence type="ECO:0000313" key="2">
    <source>
        <dbReference type="EMBL" id="KAF4314096.1"/>
    </source>
</evidence>
<reference evidence="2" key="1">
    <citation type="submission" date="2020-04" db="EMBL/GenBank/DDBJ databases">
        <title>Genome Assembly and Annotation of Botryosphaeria dothidea sdau 11-99, a Latent Pathogen of Apple Fruit Ring Rot in China.</title>
        <authorList>
            <person name="Yu C."/>
            <person name="Diao Y."/>
            <person name="Lu Q."/>
            <person name="Zhao J."/>
            <person name="Cui S."/>
            <person name="Peng C."/>
            <person name="He B."/>
            <person name="Liu H."/>
        </authorList>
    </citation>
    <scope>NUCLEOTIDE SEQUENCE [LARGE SCALE GENOMIC DNA]</scope>
    <source>
        <strain evidence="2">Sdau11-99</strain>
    </source>
</reference>
<evidence type="ECO:0000313" key="3">
    <source>
        <dbReference type="Proteomes" id="UP000572817"/>
    </source>
</evidence>
<name>A0A8H4NCL6_9PEZI</name>